<accession>A0AAD7S703</accession>
<dbReference type="Proteomes" id="UP001221898">
    <property type="component" value="Unassembled WGS sequence"/>
</dbReference>
<sequence>MPISSGATGRVGVGVDTSIMWTPEGWKQDANPLPRNCDSYLKRYLETHPKARKRSNSNTSEEDTHDHFSKQRSEGKKTFSKDRNRHRGKAREQDESRDGKLSSGTTTKKSSTCTLL</sequence>
<feature type="compositionally biased region" description="Low complexity" evidence="1">
    <location>
        <begin position="101"/>
        <end position="116"/>
    </location>
</feature>
<evidence type="ECO:0000256" key="1">
    <source>
        <dbReference type="SAM" id="MobiDB-lite"/>
    </source>
</evidence>
<name>A0AAD7S703_9TELE</name>
<dbReference type="AlphaFoldDB" id="A0AAD7S703"/>
<keyword evidence="3" id="KW-1185">Reference proteome</keyword>
<reference evidence="2" key="1">
    <citation type="journal article" date="2023" name="Science">
        <title>Genome structures resolve the early diversification of teleost fishes.</title>
        <authorList>
            <person name="Parey E."/>
            <person name="Louis A."/>
            <person name="Montfort J."/>
            <person name="Bouchez O."/>
            <person name="Roques C."/>
            <person name="Iampietro C."/>
            <person name="Lluch J."/>
            <person name="Castinel A."/>
            <person name="Donnadieu C."/>
            <person name="Desvignes T."/>
            <person name="Floi Bucao C."/>
            <person name="Jouanno E."/>
            <person name="Wen M."/>
            <person name="Mejri S."/>
            <person name="Dirks R."/>
            <person name="Jansen H."/>
            <person name="Henkel C."/>
            <person name="Chen W.J."/>
            <person name="Zahm M."/>
            <person name="Cabau C."/>
            <person name="Klopp C."/>
            <person name="Thompson A.W."/>
            <person name="Robinson-Rechavi M."/>
            <person name="Braasch I."/>
            <person name="Lecointre G."/>
            <person name="Bobe J."/>
            <person name="Postlethwait J.H."/>
            <person name="Berthelot C."/>
            <person name="Roest Crollius H."/>
            <person name="Guiguen Y."/>
        </authorList>
    </citation>
    <scope>NUCLEOTIDE SEQUENCE</scope>
    <source>
        <strain evidence="2">NC1722</strain>
    </source>
</reference>
<feature type="compositionally biased region" description="Basic and acidic residues" evidence="1">
    <location>
        <begin position="90"/>
        <end position="100"/>
    </location>
</feature>
<proteinExistence type="predicted"/>
<evidence type="ECO:0000313" key="2">
    <source>
        <dbReference type="EMBL" id="KAJ8397115.1"/>
    </source>
</evidence>
<organism evidence="2 3">
    <name type="scientific">Aldrovandia affinis</name>
    <dbReference type="NCBI Taxonomy" id="143900"/>
    <lineage>
        <taxon>Eukaryota</taxon>
        <taxon>Metazoa</taxon>
        <taxon>Chordata</taxon>
        <taxon>Craniata</taxon>
        <taxon>Vertebrata</taxon>
        <taxon>Euteleostomi</taxon>
        <taxon>Actinopterygii</taxon>
        <taxon>Neopterygii</taxon>
        <taxon>Teleostei</taxon>
        <taxon>Notacanthiformes</taxon>
        <taxon>Halosauridae</taxon>
        <taxon>Aldrovandia</taxon>
    </lineage>
</organism>
<feature type="compositionally biased region" description="Basic and acidic residues" evidence="1">
    <location>
        <begin position="62"/>
        <end position="82"/>
    </location>
</feature>
<evidence type="ECO:0000313" key="3">
    <source>
        <dbReference type="Proteomes" id="UP001221898"/>
    </source>
</evidence>
<gene>
    <name evidence="2" type="ORF">AAFF_G00009690</name>
</gene>
<dbReference type="EMBL" id="JAINUG010000100">
    <property type="protein sequence ID" value="KAJ8397115.1"/>
    <property type="molecule type" value="Genomic_DNA"/>
</dbReference>
<comment type="caution">
    <text evidence="2">The sequence shown here is derived from an EMBL/GenBank/DDBJ whole genome shotgun (WGS) entry which is preliminary data.</text>
</comment>
<feature type="region of interest" description="Disordered" evidence="1">
    <location>
        <begin position="47"/>
        <end position="116"/>
    </location>
</feature>
<protein>
    <submittedName>
        <fullName evidence="2">Uncharacterized protein</fullName>
    </submittedName>
</protein>